<keyword evidence="7" id="KW-0812">Transmembrane</keyword>
<keyword evidence="2 4" id="KW-0863">Zinc-finger</keyword>
<protein>
    <recommendedName>
        <fullName evidence="8">GRF-type domain-containing protein</fullName>
    </recommendedName>
</protein>
<keyword evidence="7" id="KW-0472">Membrane</keyword>
<dbReference type="Proteomes" id="UP000324897">
    <property type="component" value="Unassembled WGS sequence"/>
</dbReference>
<dbReference type="OrthoDB" id="595554at2759"/>
<evidence type="ECO:0000313" key="9">
    <source>
        <dbReference type="EMBL" id="TVT97302.1"/>
    </source>
</evidence>
<evidence type="ECO:0000256" key="5">
    <source>
        <dbReference type="SAM" id="Coils"/>
    </source>
</evidence>
<evidence type="ECO:0000259" key="8">
    <source>
        <dbReference type="PROSITE" id="PS51999"/>
    </source>
</evidence>
<evidence type="ECO:0000256" key="7">
    <source>
        <dbReference type="SAM" id="Phobius"/>
    </source>
</evidence>
<keyword evidence="3" id="KW-0862">Zinc</keyword>
<feature type="coiled-coil region" evidence="5">
    <location>
        <begin position="104"/>
        <end position="155"/>
    </location>
</feature>
<accession>A0A5J9SEK2</accession>
<comment type="caution">
    <text evidence="9">The sequence shown here is derived from an EMBL/GenBank/DDBJ whole genome shotgun (WGS) entry which is preliminary data.</text>
</comment>
<keyword evidence="10" id="KW-1185">Reference proteome</keyword>
<dbReference type="InterPro" id="IPR010666">
    <property type="entry name" value="Znf_GRF"/>
</dbReference>
<feature type="compositionally biased region" description="Low complexity" evidence="6">
    <location>
        <begin position="1"/>
        <end position="15"/>
    </location>
</feature>
<feature type="domain" description="GRF-type" evidence="8">
    <location>
        <begin position="40"/>
        <end position="81"/>
    </location>
</feature>
<evidence type="ECO:0000256" key="6">
    <source>
        <dbReference type="SAM" id="MobiDB-lite"/>
    </source>
</evidence>
<feature type="non-terminal residue" evidence="9">
    <location>
        <position position="1"/>
    </location>
</feature>
<reference evidence="9 10" key="1">
    <citation type="journal article" date="2019" name="Sci. Rep.">
        <title>A high-quality genome of Eragrostis curvula grass provides insights into Poaceae evolution and supports new strategies to enhance forage quality.</title>
        <authorList>
            <person name="Carballo J."/>
            <person name="Santos B.A.C.M."/>
            <person name="Zappacosta D."/>
            <person name="Garbus I."/>
            <person name="Selva J.P."/>
            <person name="Gallo C.A."/>
            <person name="Diaz A."/>
            <person name="Albertini E."/>
            <person name="Caccamo M."/>
            <person name="Echenique V."/>
        </authorList>
    </citation>
    <scope>NUCLEOTIDE SEQUENCE [LARGE SCALE GENOMIC DNA]</scope>
    <source>
        <strain evidence="10">cv. Victoria</strain>
        <tissue evidence="9">Leaf</tissue>
    </source>
</reference>
<keyword evidence="5" id="KW-0175">Coiled coil</keyword>
<name>A0A5J9SEK2_9POAL</name>
<keyword evidence="1" id="KW-0479">Metal-binding</keyword>
<gene>
    <name evidence="9" type="ORF">EJB05_57443</name>
</gene>
<evidence type="ECO:0000256" key="1">
    <source>
        <dbReference type="ARBA" id="ARBA00022723"/>
    </source>
</evidence>
<dbReference type="PANTHER" id="PTHR33248">
    <property type="entry name" value="ZINC ION-BINDING PROTEIN"/>
    <property type="match status" value="1"/>
</dbReference>
<dbReference type="GO" id="GO:0008270">
    <property type="term" value="F:zinc ion binding"/>
    <property type="evidence" value="ECO:0007669"/>
    <property type="project" value="UniProtKB-KW"/>
</dbReference>
<evidence type="ECO:0000256" key="2">
    <source>
        <dbReference type="ARBA" id="ARBA00022771"/>
    </source>
</evidence>
<evidence type="ECO:0000313" key="10">
    <source>
        <dbReference type="Proteomes" id="UP000324897"/>
    </source>
</evidence>
<sequence length="176" mass="20151">PAMADSSSSSLSSLLGDDERRTSPIPYRVKPLEYEPPIECKCKKKAAMWISWSDDNPGRRYLKCFKARDGGCDFIGWFEGPHHPFVQTLLIDLRDAVWSLKKQKASLRQAVAELVEKVEGLEDKVDELKEENARLDGFEGEKEYLEGKVERLERKKKLMRVLCAVLFVVAVFLRFG</sequence>
<proteinExistence type="predicted"/>
<dbReference type="AlphaFoldDB" id="A0A5J9SEK2"/>
<dbReference type="Gramene" id="TVT97302">
    <property type="protein sequence ID" value="TVT97302"/>
    <property type="gene ID" value="EJB05_57443"/>
</dbReference>
<feature type="transmembrane region" description="Helical" evidence="7">
    <location>
        <begin position="158"/>
        <end position="175"/>
    </location>
</feature>
<feature type="region of interest" description="Disordered" evidence="6">
    <location>
        <begin position="1"/>
        <end position="24"/>
    </location>
</feature>
<evidence type="ECO:0000256" key="3">
    <source>
        <dbReference type="ARBA" id="ARBA00022833"/>
    </source>
</evidence>
<keyword evidence="7" id="KW-1133">Transmembrane helix</keyword>
<dbReference type="PROSITE" id="PS51999">
    <property type="entry name" value="ZF_GRF"/>
    <property type="match status" value="1"/>
</dbReference>
<organism evidence="9 10">
    <name type="scientific">Eragrostis curvula</name>
    <name type="common">weeping love grass</name>
    <dbReference type="NCBI Taxonomy" id="38414"/>
    <lineage>
        <taxon>Eukaryota</taxon>
        <taxon>Viridiplantae</taxon>
        <taxon>Streptophyta</taxon>
        <taxon>Embryophyta</taxon>
        <taxon>Tracheophyta</taxon>
        <taxon>Spermatophyta</taxon>
        <taxon>Magnoliopsida</taxon>
        <taxon>Liliopsida</taxon>
        <taxon>Poales</taxon>
        <taxon>Poaceae</taxon>
        <taxon>PACMAD clade</taxon>
        <taxon>Chloridoideae</taxon>
        <taxon>Eragrostideae</taxon>
        <taxon>Eragrostidinae</taxon>
        <taxon>Eragrostis</taxon>
    </lineage>
</organism>
<dbReference type="EMBL" id="RWGY01001034">
    <property type="protein sequence ID" value="TVT97302.1"/>
    <property type="molecule type" value="Genomic_DNA"/>
</dbReference>
<evidence type="ECO:0000256" key="4">
    <source>
        <dbReference type="PROSITE-ProRule" id="PRU01343"/>
    </source>
</evidence>